<sequence length="440" mass="45592">MNPAASLTLAVTLGLSSAAGAVELSASGAGQVLIYPLYSVESGNDTAIHVTNASMTPTVAKVRILEGLEGRVVHSFNLYLGSHDVWTGVLTRSDSGARLVSADSSCTLPQLPAEGVELAGATDPGLAARARVGSIEVIGMAGNWASVPSLPPQMGSAPIMGIPCDALRDAFGEGGVWAQDSNAGLYPPANGLSGSVTLTNVMNGHQIALDATALLDFSQNARQTRPENPEPTLGQSETTYAAMRDAVLPFRNGTEAVTALLTHQSGDGDYAYGAGLNAETDWVITFPTKAYLNAVPDASLHSPFSVTPGPAGTTCEATQPWYQSREALLSADHTIDLCGITNVIGIGTSNILGGQYVRTQLAVPLYSAGWMSLWFWPPGSGIMAPPSPLRNLTVSSGSAPFSLQGLGMIGFSIIRIQNGDVDGLLSNYVSVKRLTSPAGH</sequence>
<feature type="chain" id="PRO_5021747389" description="Phage tail protein" evidence="1">
    <location>
        <begin position="22"/>
        <end position="440"/>
    </location>
</feature>
<protein>
    <recommendedName>
        <fullName evidence="4">Phage tail protein</fullName>
    </recommendedName>
</protein>
<accession>A0A553H0G5</accession>
<keyword evidence="1" id="KW-0732">Signal</keyword>
<name>A0A553H0G5_9PSED</name>
<gene>
    <name evidence="2" type="ORF">FM069_09120</name>
</gene>
<dbReference type="EMBL" id="VJOY01000005">
    <property type="protein sequence ID" value="TRX75246.1"/>
    <property type="molecule type" value="Genomic_DNA"/>
</dbReference>
<evidence type="ECO:0000313" key="3">
    <source>
        <dbReference type="Proteomes" id="UP000315235"/>
    </source>
</evidence>
<dbReference type="OrthoDB" id="5763254at2"/>
<evidence type="ECO:0000256" key="1">
    <source>
        <dbReference type="SAM" id="SignalP"/>
    </source>
</evidence>
<organism evidence="2 3">
    <name type="scientific">Pseudomonas mangiferae</name>
    <dbReference type="NCBI Taxonomy" id="2593654"/>
    <lineage>
        <taxon>Bacteria</taxon>
        <taxon>Pseudomonadati</taxon>
        <taxon>Pseudomonadota</taxon>
        <taxon>Gammaproteobacteria</taxon>
        <taxon>Pseudomonadales</taxon>
        <taxon>Pseudomonadaceae</taxon>
        <taxon>Pseudomonas</taxon>
    </lineage>
</organism>
<dbReference type="AlphaFoldDB" id="A0A553H0G5"/>
<dbReference type="Proteomes" id="UP000315235">
    <property type="component" value="Unassembled WGS sequence"/>
</dbReference>
<evidence type="ECO:0000313" key="2">
    <source>
        <dbReference type="EMBL" id="TRX75246.1"/>
    </source>
</evidence>
<proteinExistence type="predicted"/>
<keyword evidence="3" id="KW-1185">Reference proteome</keyword>
<reference evidence="2 3" key="1">
    <citation type="submission" date="2019-07" db="EMBL/GenBank/DDBJ databases">
        <title>Pseudomonas mangiferae sp. nov., isolated from bark of mango tree in Thailand.</title>
        <authorList>
            <person name="Srisuk N."/>
            <person name="Anurat P."/>
        </authorList>
    </citation>
    <scope>NUCLEOTIDE SEQUENCE [LARGE SCALE GENOMIC DNA]</scope>
    <source>
        <strain evidence="2 3">DMKU_BBB3-04</strain>
    </source>
</reference>
<comment type="caution">
    <text evidence="2">The sequence shown here is derived from an EMBL/GenBank/DDBJ whole genome shotgun (WGS) entry which is preliminary data.</text>
</comment>
<feature type="signal peptide" evidence="1">
    <location>
        <begin position="1"/>
        <end position="21"/>
    </location>
</feature>
<evidence type="ECO:0008006" key="4">
    <source>
        <dbReference type="Google" id="ProtNLM"/>
    </source>
</evidence>
<dbReference type="RefSeq" id="WP_143487986.1">
    <property type="nucleotide sequence ID" value="NZ_VJOY01000005.1"/>
</dbReference>